<feature type="transmembrane region" description="Helical" evidence="5">
    <location>
        <begin position="255"/>
        <end position="276"/>
    </location>
</feature>
<keyword evidence="2 5" id="KW-0812">Transmembrane</keyword>
<evidence type="ECO:0000256" key="2">
    <source>
        <dbReference type="ARBA" id="ARBA00022692"/>
    </source>
</evidence>
<reference evidence="7 8" key="1">
    <citation type="journal article" date="2021" name="bioRxiv">
        <title>The Gossypium anomalum genome as a resource for cotton improvement and evolutionary analysis of hybrid incompatibility.</title>
        <authorList>
            <person name="Grover C.E."/>
            <person name="Yuan D."/>
            <person name="Arick M.A."/>
            <person name="Miller E.R."/>
            <person name="Hu G."/>
            <person name="Peterson D.G."/>
            <person name="Wendel J.F."/>
            <person name="Udall J.A."/>
        </authorList>
    </citation>
    <scope>NUCLEOTIDE SEQUENCE [LARGE SCALE GENOMIC DNA]</scope>
    <source>
        <strain evidence="7">JFW-Udall</strain>
        <tissue evidence="7">Leaf</tissue>
    </source>
</reference>
<accession>A0A8J5ZCA5</accession>
<dbReference type="OrthoDB" id="417037at2759"/>
<keyword evidence="8" id="KW-1185">Reference proteome</keyword>
<feature type="transmembrane region" description="Helical" evidence="5">
    <location>
        <begin position="12"/>
        <end position="31"/>
    </location>
</feature>
<feature type="transmembrane region" description="Helical" evidence="5">
    <location>
        <begin position="231"/>
        <end position="249"/>
    </location>
</feature>
<dbReference type="Pfam" id="PF03151">
    <property type="entry name" value="TPT"/>
    <property type="match status" value="1"/>
</dbReference>
<dbReference type="AlphaFoldDB" id="A0A8J5ZCA5"/>
<evidence type="ECO:0000256" key="3">
    <source>
        <dbReference type="ARBA" id="ARBA00022989"/>
    </source>
</evidence>
<keyword evidence="3 5" id="KW-1133">Transmembrane helix</keyword>
<evidence type="ECO:0000256" key="5">
    <source>
        <dbReference type="SAM" id="Phobius"/>
    </source>
</evidence>
<dbReference type="InterPro" id="IPR004853">
    <property type="entry name" value="Sugar_P_trans_dom"/>
</dbReference>
<feature type="transmembrane region" description="Helical" evidence="5">
    <location>
        <begin position="166"/>
        <end position="187"/>
    </location>
</feature>
<dbReference type="PANTHER" id="PTHR11132">
    <property type="entry name" value="SOLUTE CARRIER FAMILY 35"/>
    <property type="match status" value="1"/>
</dbReference>
<dbReference type="GO" id="GO:0016020">
    <property type="term" value="C:membrane"/>
    <property type="evidence" value="ECO:0007669"/>
    <property type="project" value="UniProtKB-SubCell"/>
</dbReference>
<dbReference type="InterPro" id="IPR050186">
    <property type="entry name" value="TPT_transporter"/>
</dbReference>
<evidence type="ECO:0000256" key="4">
    <source>
        <dbReference type="ARBA" id="ARBA00023136"/>
    </source>
</evidence>
<feature type="transmembrane region" description="Helical" evidence="5">
    <location>
        <begin position="344"/>
        <end position="368"/>
    </location>
</feature>
<evidence type="ECO:0000313" key="7">
    <source>
        <dbReference type="EMBL" id="KAG8496486.1"/>
    </source>
</evidence>
<organism evidence="7 8">
    <name type="scientific">Gossypium anomalum</name>
    <dbReference type="NCBI Taxonomy" id="47600"/>
    <lineage>
        <taxon>Eukaryota</taxon>
        <taxon>Viridiplantae</taxon>
        <taxon>Streptophyta</taxon>
        <taxon>Embryophyta</taxon>
        <taxon>Tracheophyta</taxon>
        <taxon>Spermatophyta</taxon>
        <taxon>Magnoliopsida</taxon>
        <taxon>eudicotyledons</taxon>
        <taxon>Gunneridae</taxon>
        <taxon>Pentapetalae</taxon>
        <taxon>rosids</taxon>
        <taxon>malvids</taxon>
        <taxon>Malvales</taxon>
        <taxon>Malvaceae</taxon>
        <taxon>Malvoideae</taxon>
        <taxon>Gossypium</taxon>
    </lineage>
</organism>
<feature type="transmembrane region" description="Helical" evidence="5">
    <location>
        <begin position="384"/>
        <end position="407"/>
    </location>
</feature>
<gene>
    <name evidence="7" type="ORF">CXB51_007562</name>
</gene>
<protein>
    <recommendedName>
        <fullName evidence="6">Sugar phosphate transporter domain-containing protein</fullName>
    </recommendedName>
</protein>
<feature type="transmembrane region" description="Helical" evidence="5">
    <location>
        <begin position="288"/>
        <end position="306"/>
    </location>
</feature>
<dbReference type="Proteomes" id="UP000701853">
    <property type="component" value="Chromosome 4"/>
</dbReference>
<keyword evidence="4 5" id="KW-0472">Membrane</keyword>
<evidence type="ECO:0000313" key="8">
    <source>
        <dbReference type="Proteomes" id="UP000701853"/>
    </source>
</evidence>
<name>A0A8J5ZCA5_9ROSI</name>
<sequence>MTLSCAIAQDLLMVVVLLVLGFSSSSIWGLCRSCDGCQRLFWGFTVALLPLEACPITGRKHSTKVSAMSNIKLDEVVCRDSEESELSSWNEKVTSDEKVNRVYEILNGIHKQGQRSLGSITPDVENGTLTDRLFKGNKAAIGDGFNLPFDRNEKHAHVFGRRSGPLISGTAYCISSCSMILLNKVVLSSYNFNAGISLMFYQNLISCVVVAILGLCRAVSVEKLNWKLIRVWLPVNIIFVGMLVSGMYSLKYINIAMVTILKNMTNILTAIGEYYVFRKHQNQKVWTAMFMMIISAVSGGITDLSFDAKGYTWQILNCILTAAYSLTLRLVMDKAKQATKSGSLNNVSMVLLNNLLSLPFAIFLILVLNEWEYVINADVIKLPVFWVVATASGLLGLAISFTSMWFLHQTGPTTYSLVGSLNKVPISIAGLMLFKVPLSVPNMFSILFEPKCHDPRTGQCADKI</sequence>
<comment type="caution">
    <text evidence="7">The sequence shown here is derived from an EMBL/GenBank/DDBJ whole genome shotgun (WGS) entry which is preliminary data.</text>
</comment>
<proteinExistence type="predicted"/>
<evidence type="ECO:0000256" key="1">
    <source>
        <dbReference type="ARBA" id="ARBA00004141"/>
    </source>
</evidence>
<evidence type="ECO:0000259" key="6">
    <source>
        <dbReference type="Pfam" id="PF03151"/>
    </source>
</evidence>
<feature type="transmembrane region" description="Helical" evidence="5">
    <location>
        <begin position="199"/>
        <end position="219"/>
    </location>
</feature>
<dbReference type="EMBL" id="JAHUZN010000004">
    <property type="protein sequence ID" value="KAG8496486.1"/>
    <property type="molecule type" value="Genomic_DNA"/>
</dbReference>
<feature type="domain" description="Sugar phosphate transporter" evidence="6">
    <location>
        <begin position="172"/>
        <end position="443"/>
    </location>
</feature>
<comment type="subcellular location">
    <subcellularLocation>
        <location evidence="1">Membrane</location>
        <topology evidence="1">Multi-pass membrane protein</topology>
    </subcellularLocation>
</comment>